<dbReference type="EMBL" id="JAJTJA010000004">
    <property type="protein sequence ID" value="KAH8700751.1"/>
    <property type="molecule type" value="Genomic_DNA"/>
</dbReference>
<keyword evidence="3" id="KW-0158">Chromosome</keyword>
<dbReference type="PANTHER" id="PTHR15459:SF3">
    <property type="entry name" value="POLYAMINE-MODULATED FACTOR 1"/>
    <property type="match status" value="1"/>
</dbReference>
<feature type="coiled-coil region" evidence="10">
    <location>
        <begin position="159"/>
        <end position="186"/>
    </location>
</feature>
<protein>
    <submittedName>
        <fullName evidence="12">MIND kinetochore complex component Nnf1</fullName>
    </submittedName>
</protein>
<evidence type="ECO:0000256" key="3">
    <source>
        <dbReference type="ARBA" id="ARBA00022454"/>
    </source>
</evidence>
<proteinExistence type="predicted"/>
<evidence type="ECO:0000256" key="4">
    <source>
        <dbReference type="ARBA" id="ARBA00022618"/>
    </source>
</evidence>
<accession>A0AAD4KZ56</accession>
<dbReference type="Proteomes" id="UP001201262">
    <property type="component" value="Unassembled WGS sequence"/>
</dbReference>
<sequence>MPSPTPAPDPQQPQQQGEAVETTAASPSPPPPPPVALTPGPRASRFQDIYHKALRATVKANSYENFASCFPTPARHVPASLESVHRQLNAKLEEGATAEFNEIVREREAIKGLNELDRLVSEARRRKDNGESESAVPPHMMGADNLYQAHLAPYLQHAQDSLNAKLETTQSQNAELADKIISQRKEIESLLSGLEAVMADLEGSANASTQYSRENSLRQQSMQVDEDVQKSNAA</sequence>
<name>A0AAD4KZ56_9EURO</name>
<keyword evidence="5" id="KW-0498">Mitosis</keyword>
<keyword evidence="10" id="KW-0175">Coiled coil</keyword>
<dbReference type="AlphaFoldDB" id="A0AAD4KZ56"/>
<keyword evidence="4" id="KW-0132">Cell division</keyword>
<dbReference type="RefSeq" id="XP_046074457.1">
    <property type="nucleotide sequence ID" value="XM_046209389.1"/>
</dbReference>
<evidence type="ECO:0000256" key="1">
    <source>
        <dbReference type="ARBA" id="ARBA00004123"/>
    </source>
</evidence>
<gene>
    <name evidence="12" type="ORF">BGW36DRAFT_135198</name>
</gene>
<evidence type="ECO:0000256" key="2">
    <source>
        <dbReference type="ARBA" id="ARBA00004629"/>
    </source>
</evidence>
<comment type="subcellular location">
    <subcellularLocation>
        <location evidence="2">Chromosome</location>
        <location evidence="2">Centromere</location>
        <location evidence="2">Kinetochore</location>
    </subcellularLocation>
    <subcellularLocation>
        <location evidence="1">Nucleus</location>
    </subcellularLocation>
</comment>
<keyword evidence="13" id="KW-1185">Reference proteome</keyword>
<feature type="compositionally biased region" description="Pro residues" evidence="11">
    <location>
        <begin position="1"/>
        <end position="11"/>
    </location>
</feature>
<reference evidence="12" key="1">
    <citation type="submission" date="2021-12" db="EMBL/GenBank/DDBJ databases">
        <title>Convergent genome expansion in fungi linked to evolution of root-endophyte symbiosis.</title>
        <authorList>
            <consortium name="DOE Joint Genome Institute"/>
            <person name="Ke Y.-H."/>
            <person name="Bonito G."/>
            <person name="Liao H.-L."/>
            <person name="Looney B."/>
            <person name="Rojas-Flechas A."/>
            <person name="Nash J."/>
            <person name="Hameed K."/>
            <person name="Schadt C."/>
            <person name="Martin F."/>
            <person name="Crous P.W."/>
            <person name="Miettinen O."/>
            <person name="Magnuson J.K."/>
            <person name="Labbe J."/>
            <person name="Jacobson D."/>
            <person name="Doktycz M.J."/>
            <person name="Veneault-Fourrey C."/>
            <person name="Kuo A."/>
            <person name="Mondo S."/>
            <person name="Calhoun S."/>
            <person name="Riley R."/>
            <person name="Ohm R."/>
            <person name="LaButti K."/>
            <person name="Andreopoulos B."/>
            <person name="Pangilinan J."/>
            <person name="Nolan M."/>
            <person name="Tritt A."/>
            <person name="Clum A."/>
            <person name="Lipzen A."/>
            <person name="Daum C."/>
            <person name="Barry K."/>
            <person name="Grigoriev I.V."/>
            <person name="Vilgalys R."/>
        </authorList>
    </citation>
    <scope>NUCLEOTIDE SEQUENCE</scope>
    <source>
        <strain evidence="12">PMI_201</strain>
    </source>
</reference>
<evidence type="ECO:0000256" key="11">
    <source>
        <dbReference type="SAM" id="MobiDB-lite"/>
    </source>
</evidence>
<evidence type="ECO:0000256" key="5">
    <source>
        <dbReference type="ARBA" id="ARBA00022776"/>
    </source>
</evidence>
<evidence type="ECO:0000256" key="9">
    <source>
        <dbReference type="ARBA" id="ARBA00023328"/>
    </source>
</evidence>
<dbReference type="GeneID" id="70239676"/>
<feature type="region of interest" description="Disordered" evidence="11">
    <location>
        <begin position="1"/>
        <end position="43"/>
    </location>
</feature>
<evidence type="ECO:0000256" key="7">
    <source>
        <dbReference type="ARBA" id="ARBA00023242"/>
    </source>
</evidence>
<evidence type="ECO:0000256" key="10">
    <source>
        <dbReference type="SAM" id="Coils"/>
    </source>
</evidence>
<dbReference type="GO" id="GO:0007059">
    <property type="term" value="P:chromosome segregation"/>
    <property type="evidence" value="ECO:0007669"/>
    <property type="project" value="TreeGrafter"/>
</dbReference>
<evidence type="ECO:0000313" key="13">
    <source>
        <dbReference type="Proteomes" id="UP001201262"/>
    </source>
</evidence>
<organism evidence="12 13">
    <name type="scientific">Talaromyces proteolyticus</name>
    <dbReference type="NCBI Taxonomy" id="1131652"/>
    <lineage>
        <taxon>Eukaryota</taxon>
        <taxon>Fungi</taxon>
        <taxon>Dikarya</taxon>
        <taxon>Ascomycota</taxon>
        <taxon>Pezizomycotina</taxon>
        <taxon>Eurotiomycetes</taxon>
        <taxon>Eurotiomycetidae</taxon>
        <taxon>Eurotiales</taxon>
        <taxon>Trichocomaceae</taxon>
        <taxon>Talaromyces</taxon>
        <taxon>Talaromyces sect. Bacilispori</taxon>
    </lineage>
</organism>
<keyword evidence="8" id="KW-0131">Cell cycle</keyword>
<dbReference type="Pfam" id="PF03980">
    <property type="entry name" value="Nnf1"/>
    <property type="match status" value="1"/>
</dbReference>
<evidence type="ECO:0000256" key="6">
    <source>
        <dbReference type="ARBA" id="ARBA00022838"/>
    </source>
</evidence>
<dbReference type="PANTHER" id="PTHR15459">
    <property type="entry name" value="POLYAMINE-MODULATED FACTOR 1"/>
    <property type="match status" value="1"/>
</dbReference>
<dbReference type="GO" id="GO:0005634">
    <property type="term" value="C:nucleus"/>
    <property type="evidence" value="ECO:0007669"/>
    <property type="project" value="UniProtKB-SubCell"/>
</dbReference>
<feature type="compositionally biased region" description="Pro residues" evidence="11">
    <location>
        <begin position="27"/>
        <end position="36"/>
    </location>
</feature>
<dbReference type="GO" id="GO:0051301">
    <property type="term" value="P:cell division"/>
    <property type="evidence" value="ECO:0007669"/>
    <property type="project" value="UniProtKB-KW"/>
</dbReference>
<dbReference type="InterPro" id="IPR007128">
    <property type="entry name" value="PMF1/Nnf1"/>
</dbReference>
<feature type="region of interest" description="Disordered" evidence="11">
    <location>
        <begin position="204"/>
        <end position="234"/>
    </location>
</feature>
<comment type="caution">
    <text evidence="12">The sequence shown here is derived from an EMBL/GenBank/DDBJ whole genome shotgun (WGS) entry which is preliminary data.</text>
</comment>
<evidence type="ECO:0000313" key="12">
    <source>
        <dbReference type="EMBL" id="KAH8700751.1"/>
    </source>
</evidence>
<dbReference type="GO" id="GO:0000444">
    <property type="term" value="C:MIS12/MIND type complex"/>
    <property type="evidence" value="ECO:0007669"/>
    <property type="project" value="InterPro"/>
</dbReference>
<keyword evidence="7" id="KW-0539">Nucleus</keyword>
<feature type="compositionally biased region" description="Polar residues" evidence="11">
    <location>
        <begin position="205"/>
        <end position="223"/>
    </location>
</feature>
<evidence type="ECO:0000256" key="8">
    <source>
        <dbReference type="ARBA" id="ARBA00023306"/>
    </source>
</evidence>
<keyword evidence="9" id="KW-0137">Centromere</keyword>
<keyword evidence="6" id="KW-0995">Kinetochore</keyword>